<comment type="caution">
    <text evidence="1">The sequence shown here is derived from an EMBL/GenBank/DDBJ whole genome shotgun (WGS) entry which is preliminary data.</text>
</comment>
<accession>A0AAD1U349</accession>
<name>A0AAD1U349_EUPCR</name>
<dbReference type="Proteomes" id="UP001295684">
    <property type="component" value="Unassembled WGS sequence"/>
</dbReference>
<evidence type="ECO:0000313" key="1">
    <source>
        <dbReference type="EMBL" id="CAI2359289.1"/>
    </source>
</evidence>
<organism evidence="1 2">
    <name type="scientific">Euplotes crassus</name>
    <dbReference type="NCBI Taxonomy" id="5936"/>
    <lineage>
        <taxon>Eukaryota</taxon>
        <taxon>Sar</taxon>
        <taxon>Alveolata</taxon>
        <taxon>Ciliophora</taxon>
        <taxon>Intramacronucleata</taxon>
        <taxon>Spirotrichea</taxon>
        <taxon>Hypotrichia</taxon>
        <taxon>Euplotida</taxon>
        <taxon>Euplotidae</taxon>
        <taxon>Moneuplotes</taxon>
    </lineage>
</organism>
<proteinExistence type="predicted"/>
<reference evidence="1" key="1">
    <citation type="submission" date="2023-07" db="EMBL/GenBank/DDBJ databases">
        <authorList>
            <consortium name="AG Swart"/>
            <person name="Singh M."/>
            <person name="Singh A."/>
            <person name="Seah K."/>
            <person name="Emmerich C."/>
        </authorList>
    </citation>
    <scope>NUCLEOTIDE SEQUENCE</scope>
    <source>
        <strain evidence="1">DP1</strain>
    </source>
</reference>
<gene>
    <name evidence="1" type="ORF">ECRASSUSDP1_LOCUS575</name>
</gene>
<evidence type="ECO:0000313" key="2">
    <source>
        <dbReference type="Proteomes" id="UP001295684"/>
    </source>
</evidence>
<sequence length="503" mass="58666">MEEIEVSPFALNIKYETPNRPVSNQLLTASPKRVTSKESLSSSFGIKKMTFEEMVGLRENSERASKSSKSELSFEILNDIYTSKNRKSRIYREFENKIFNQESVGKLLSKSCSPRVHLDPGFQWDEFRYLKIADNEFNRDIDTISYKNIKNHCRWKSCSCQFCGKMHREYRGFTIILENERRIPPDIKKLRRKNTKSFKDIVLTRRAALSKMISLHQASSIFSGLITDNQEKQKKDKDILELAIRKAKYLNFKELPKYLEKTSLKGSSTPFERFASKPQRMSSLRSQKKFNRKGAGNALMNLLSKGSSKQCDHSKIGCFKCYALVEADLVRKKNEKIMKRHIKKKRVNPDTLNIPKPSMITSRMKRLGRTNETHKAPESIPDIKSKENLAAKSRFHERHSSIKPRSRFLSVYQNKNRRRSIQEGLFKVQIKPQVVHFQNKNKLLENLNPVRSQSKLGSTRPAKKLRRFSMCKNKKIKEEARYPVTYRMKIPTRNGNGRLKQAK</sequence>
<keyword evidence="2" id="KW-1185">Reference proteome</keyword>
<protein>
    <submittedName>
        <fullName evidence="1">Uncharacterized protein</fullName>
    </submittedName>
</protein>
<dbReference type="AlphaFoldDB" id="A0AAD1U349"/>
<dbReference type="EMBL" id="CAMPGE010000539">
    <property type="protein sequence ID" value="CAI2359289.1"/>
    <property type="molecule type" value="Genomic_DNA"/>
</dbReference>